<accession>B5EVX8</accession>
<dbReference type="Proteomes" id="UP000001857">
    <property type="component" value="Plasmid pMJ100"/>
</dbReference>
<keyword evidence="1" id="KW-1133">Transmembrane helix</keyword>
<name>B5EVX8_ALIFM</name>
<sequence length="141" mass="16198">MNGFKNLIEWAKLSNVTFPDIDDNPDQPDFFIVEEFLASLAMILVLSSVVAALTPLLAYIEIIELHSSHYWNIFYFILSALGIGLGLISTVHTLVKRPITPEHFEWMITVYRKIEMPHPNPKMVKQDMAIYIEKSIQMSKC</sequence>
<dbReference type="AlphaFoldDB" id="B5EVX8"/>
<feature type="transmembrane region" description="Helical" evidence="1">
    <location>
        <begin position="72"/>
        <end position="95"/>
    </location>
</feature>
<protein>
    <submittedName>
        <fullName evidence="2">Uncharacterized protein</fullName>
    </submittedName>
</protein>
<proteinExistence type="predicted"/>
<reference evidence="3" key="1">
    <citation type="submission" date="2008-08" db="EMBL/GenBank/DDBJ databases">
        <title>Complete sequence of Vibrio fischeri strain MJ11.</title>
        <authorList>
            <person name="Mandel M.J."/>
            <person name="Stabb E.V."/>
            <person name="Ruby E.G."/>
            <person name="Ferriera S."/>
            <person name="Johnson J."/>
            <person name="Kravitz S."/>
            <person name="Beeson K."/>
            <person name="Sutton G."/>
            <person name="Rogers Y.-H."/>
            <person name="Friedman R."/>
            <person name="Frazier M."/>
            <person name="Venter J.C."/>
        </authorList>
    </citation>
    <scope>NUCLEOTIDE SEQUENCE [LARGE SCALE GENOMIC DNA]</scope>
    <source>
        <strain evidence="3">MJ11</strain>
        <plasmid evidence="3">Plasmid pMJ100</plasmid>
    </source>
</reference>
<gene>
    <name evidence="2" type="ordered locus">VFMJ11_B0035</name>
</gene>
<evidence type="ECO:0000313" key="3">
    <source>
        <dbReference type="Proteomes" id="UP000001857"/>
    </source>
</evidence>
<organism evidence="2 3">
    <name type="scientific">Aliivibrio fischeri (strain MJ11)</name>
    <name type="common">Vibrio fischeri</name>
    <dbReference type="NCBI Taxonomy" id="388396"/>
    <lineage>
        <taxon>Bacteria</taxon>
        <taxon>Pseudomonadati</taxon>
        <taxon>Pseudomonadota</taxon>
        <taxon>Gammaproteobacteria</taxon>
        <taxon>Vibrionales</taxon>
        <taxon>Vibrionaceae</taxon>
        <taxon>Aliivibrio</taxon>
    </lineage>
</organism>
<geneLocation type="plasmid" evidence="2 3">
    <name>pMJ100</name>
</geneLocation>
<evidence type="ECO:0000256" key="1">
    <source>
        <dbReference type="SAM" id="Phobius"/>
    </source>
</evidence>
<feature type="transmembrane region" description="Helical" evidence="1">
    <location>
        <begin position="36"/>
        <end position="60"/>
    </location>
</feature>
<dbReference type="KEGG" id="vfm:VFMJ11_B0035"/>
<evidence type="ECO:0000313" key="2">
    <source>
        <dbReference type="EMBL" id="ACH64714.1"/>
    </source>
</evidence>
<dbReference type="RefSeq" id="WP_012534497.1">
    <property type="nucleotide sequence ID" value="NC_011185.1"/>
</dbReference>
<keyword evidence="1" id="KW-0472">Membrane</keyword>
<dbReference type="EMBL" id="CP001134">
    <property type="protein sequence ID" value="ACH64714.1"/>
    <property type="molecule type" value="Genomic_DNA"/>
</dbReference>
<keyword evidence="1" id="KW-0812">Transmembrane</keyword>
<keyword evidence="2" id="KW-0614">Plasmid</keyword>
<dbReference type="HOGENOM" id="CLU_1824534_0_0_6"/>
<reference evidence="2 3" key="2">
    <citation type="journal article" date="2009" name="Nature">
        <title>A single regulatory gene is sufficient to alter bacterial host range.</title>
        <authorList>
            <person name="Mandel M.J."/>
            <person name="Wollenberg M.S."/>
            <person name="Stabb E.V."/>
            <person name="Visick K.L."/>
            <person name="Ruby E.G."/>
        </authorList>
    </citation>
    <scope>NUCLEOTIDE SEQUENCE [LARGE SCALE GENOMIC DNA]</scope>
    <source>
        <strain evidence="2 3">MJ11</strain>
        <plasmid evidence="3">Plasmid pMJ100</plasmid>
    </source>
</reference>